<feature type="region of interest" description="Disordered" evidence="1">
    <location>
        <begin position="169"/>
        <end position="246"/>
    </location>
</feature>
<protein>
    <recommendedName>
        <fullName evidence="4">DUF789 domain-containing protein</fullName>
    </recommendedName>
</protein>
<dbReference type="InParanoid" id="K4A7L7"/>
<dbReference type="InterPro" id="IPR008507">
    <property type="entry name" value="DUF789"/>
</dbReference>
<dbReference type="eggNOG" id="ENOG502QUFP">
    <property type="taxonomic scope" value="Eukaryota"/>
</dbReference>
<dbReference type="EMBL" id="AGNK02005296">
    <property type="status" value="NOT_ANNOTATED_CDS"/>
    <property type="molecule type" value="Genomic_DNA"/>
</dbReference>
<reference evidence="2" key="2">
    <citation type="submission" date="2018-08" db="UniProtKB">
        <authorList>
            <consortium name="EnsemblPlants"/>
        </authorList>
    </citation>
    <scope>IDENTIFICATION</scope>
    <source>
        <strain evidence="2">Yugu1</strain>
    </source>
</reference>
<reference evidence="3" key="1">
    <citation type="journal article" date="2012" name="Nat. Biotechnol.">
        <title>Reference genome sequence of the model plant Setaria.</title>
        <authorList>
            <person name="Bennetzen J.L."/>
            <person name="Schmutz J."/>
            <person name="Wang H."/>
            <person name="Percifield R."/>
            <person name="Hawkins J."/>
            <person name="Pontaroli A.C."/>
            <person name="Estep M."/>
            <person name="Feng L."/>
            <person name="Vaughn J.N."/>
            <person name="Grimwood J."/>
            <person name="Jenkins J."/>
            <person name="Barry K."/>
            <person name="Lindquist E."/>
            <person name="Hellsten U."/>
            <person name="Deshpande S."/>
            <person name="Wang X."/>
            <person name="Wu X."/>
            <person name="Mitros T."/>
            <person name="Triplett J."/>
            <person name="Yang X."/>
            <person name="Ye C.Y."/>
            <person name="Mauro-Herrera M."/>
            <person name="Wang L."/>
            <person name="Li P."/>
            <person name="Sharma M."/>
            <person name="Sharma R."/>
            <person name="Ronald P.C."/>
            <person name="Panaud O."/>
            <person name="Kellogg E.A."/>
            <person name="Brutnell T.P."/>
            <person name="Doust A.N."/>
            <person name="Tuskan G.A."/>
            <person name="Rokhsar D."/>
            <person name="Devos K.M."/>
        </authorList>
    </citation>
    <scope>NUCLEOTIDE SEQUENCE [LARGE SCALE GENOMIC DNA]</scope>
    <source>
        <strain evidence="3">cv. Yugu1</strain>
    </source>
</reference>
<proteinExistence type="predicted"/>
<dbReference type="EnsemblPlants" id="KQK86342">
    <property type="protein sequence ID" value="KQK86342"/>
    <property type="gene ID" value="SETIT_034873mg"/>
</dbReference>
<evidence type="ECO:0000256" key="1">
    <source>
        <dbReference type="SAM" id="MobiDB-lite"/>
    </source>
</evidence>
<feature type="region of interest" description="Disordered" evidence="1">
    <location>
        <begin position="82"/>
        <end position="126"/>
    </location>
</feature>
<organism evidence="2 3">
    <name type="scientific">Setaria italica</name>
    <name type="common">Foxtail millet</name>
    <name type="synonym">Panicum italicum</name>
    <dbReference type="NCBI Taxonomy" id="4555"/>
    <lineage>
        <taxon>Eukaryota</taxon>
        <taxon>Viridiplantae</taxon>
        <taxon>Streptophyta</taxon>
        <taxon>Embryophyta</taxon>
        <taxon>Tracheophyta</taxon>
        <taxon>Spermatophyta</taxon>
        <taxon>Magnoliopsida</taxon>
        <taxon>Liliopsida</taxon>
        <taxon>Poales</taxon>
        <taxon>Poaceae</taxon>
        <taxon>PACMAD clade</taxon>
        <taxon>Panicoideae</taxon>
        <taxon>Panicodae</taxon>
        <taxon>Paniceae</taxon>
        <taxon>Cenchrinae</taxon>
        <taxon>Setaria</taxon>
    </lineage>
</organism>
<dbReference type="HOGENOM" id="CLU_035287_3_1_1"/>
<sequence length="579" mass="62408">MINKCSCAIISQRRYLIDKCLTKREKVAKMCLGEENGPGLLPGFPSRLMLPPRGKNGRGTGGPCPPLSILCLRVSPLGSSSSLGCAPSPSLPRSSQIQTPVLKSAQSHQNPNPNHPNSPIPVPAKTLAQPHLPIPLAAAAAAAMAGSSGGAASSSRTAPENRFYYPPHVRRQQQQQQQRLQGQRSLSPSLSPSPSPRSARQKPPPPPGAVAVAVAASADIDSRMDSDDSSSTTSSKPSVASTATTTTNTAGELNVITAGAAAAEEAGNLERFLTSTTPSVPVQYLSKTSLRMRRSSDAMDSRPYFCLGDLWESFREWSAYGAGVPLVLNGSDSVVQYYVPYLSAIQLYADPSRPTSRNRRPGDESDGESMDTSSESSSDNDVDRLRVSSVEATHRLENGGLQSDDCETDASSSFPIFEYLERDPPYGREPLTDKVSALADRCPALKTFKSCDLLPSSWMSVAWYPIYRIPTGPTLKDLDACFLTFHCLATPCKDCDPSTPACPGFGGINRSANATGKLSLPTFGLAPYKFRASIWASDGTQERDRVTSLMQEADGWLRRIQVDHPDFRFFATHFSTTWR</sequence>
<evidence type="ECO:0008006" key="4">
    <source>
        <dbReference type="Google" id="ProtNLM"/>
    </source>
</evidence>
<dbReference type="ExpressionAtlas" id="K4A7L7">
    <property type="expression patterns" value="baseline"/>
</dbReference>
<dbReference type="Proteomes" id="UP000004995">
    <property type="component" value="Unassembled WGS sequence"/>
</dbReference>
<feature type="compositionally biased region" description="Low complexity" evidence="1">
    <location>
        <begin position="82"/>
        <end position="92"/>
    </location>
</feature>
<feature type="compositionally biased region" description="Polar residues" evidence="1">
    <location>
        <begin position="93"/>
        <end position="105"/>
    </location>
</feature>
<feature type="compositionally biased region" description="Low complexity" evidence="1">
    <location>
        <begin position="209"/>
        <end position="219"/>
    </location>
</feature>
<dbReference type="AlphaFoldDB" id="K4A7L7"/>
<gene>
    <name evidence="2" type="primary">LOC101769722</name>
</gene>
<feature type="compositionally biased region" description="Low complexity" evidence="1">
    <location>
        <begin position="370"/>
        <end position="379"/>
    </location>
</feature>
<keyword evidence="3" id="KW-1185">Reference proteome</keyword>
<feature type="compositionally biased region" description="Low complexity" evidence="1">
    <location>
        <begin position="172"/>
        <end position="198"/>
    </location>
</feature>
<feature type="region of interest" description="Disordered" evidence="1">
    <location>
        <begin position="351"/>
        <end position="384"/>
    </location>
</feature>
<dbReference type="Pfam" id="PF05623">
    <property type="entry name" value="DUF789"/>
    <property type="match status" value="1"/>
</dbReference>
<dbReference type="PANTHER" id="PTHR31343">
    <property type="entry name" value="T15D22.8"/>
    <property type="match status" value="1"/>
</dbReference>
<evidence type="ECO:0000313" key="3">
    <source>
        <dbReference type="Proteomes" id="UP000004995"/>
    </source>
</evidence>
<dbReference type="PANTHER" id="PTHR31343:SF44">
    <property type="entry name" value="DUF789 FAMILY PROTEIN"/>
    <property type="match status" value="1"/>
</dbReference>
<accession>K4A7L7</accession>
<evidence type="ECO:0000313" key="2">
    <source>
        <dbReference type="EnsemblPlants" id="KQK86342"/>
    </source>
</evidence>
<name>K4A7L7_SETIT</name>
<dbReference type="OMA" id="KTIMRGM"/>
<feature type="compositionally biased region" description="Low complexity" evidence="1">
    <location>
        <begin position="229"/>
        <end position="246"/>
    </location>
</feature>
<dbReference type="Gramene" id="KQK86342">
    <property type="protein sequence ID" value="KQK86342"/>
    <property type="gene ID" value="SETIT_034873mg"/>
</dbReference>
<feature type="compositionally biased region" description="Pro residues" evidence="1">
    <location>
        <begin position="113"/>
        <end position="122"/>
    </location>
</feature>